<dbReference type="EMBL" id="MU001501">
    <property type="protein sequence ID" value="KAF2444447.1"/>
    <property type="molecule type" value="Genomic_DNA"/>
</dbReference>
<evidence type="ECO:0000313" key="3">
    <source>
        <dbReference type="Proteomes" id="UP000799764"/>
    </source>
</evidence>
<protein>
    <submittedName>
        <fullName evidence="2">Uncharacterized protein</fullName>
    </submittedName>
</protein>
<gene>
    <name evidence="2" type="ORF">P171DRAFT_444625</name>
</gene>
<proteinExistence type="predicted"/>
<sequence>MRTPTTPNTPYAYSASATSPLHLDIHIPLVLLGPRMMAPELAKGPERHENRLKLLHGDLLTASGIRIALWQHTLFDEWLADGALEEEDDAFEGKKAEWQRAEQNRWDEVSHNGGWIIRATPGHPKPSPDSSGRDPSATEPVGMSPHWRRGDGLLTEREAQLAFSNNIWTLPFTLQRFDLLSSRREDWEREVREVMDALSDMSRADIWENPEHPEHPDIERRITIVAAERCHPHVTFRQASSLGGASTPWDDYTVQNVLLLMTAFEREMATLATPEFLLAYRPLTDCFVAREVKRMRRARRALWKGLNKAMGDGEDEGGLEGGRRIRKQRLLNRKVREWRGEMEREDENILRREALLGEEGTPWWEYLHQAMEEGSVDDLVSDITLRTAKTKGRRLALGLGIQTQDVSHIPSTHNHNQKQSSSPDPDPEPIPDDRPAPHHTRTLTQLSLPPSPPPPNSLPKITTIIFPVALRSLSPVPFLAYTSLLSSLLHFATENDTDDVYDYVRAAKTGGKRAGETGIEGFVRLVERMGVREEGVRVLSREAVRFALDKDGDGDGVVEKEGDMFRKVERFVEDRYKEGRRFVCGDGDGAVGGDRNGDRGRQIKTSLRYLGRYEAVGGFLVPGRVKVLGLLEAGRTG</sequence>
<evidence type="ECO:0000256" key="1">
    <source>
        <dbReference type="SAM" id="MobiDB-lite"/>
    </source>
</evidence>
<feature type="region of interest" description="Disordered" evidence="1">
    <location>
        <begin position="402"/>
        <end position="455"/>
    </location>
</feature>
<feature type="region of interest" description="Disordered" evidence="1">
    <location>
        <begin position="112"/>
        <end position="149"/>
    </location>
</feature>
<feature type="compositionally biased region" description="Polar residues" evidence="1">
    <location>
        <begin position="402"/>
        <end position="422"/>
    </location>
</feature>
<dbReference type="OrthoDB" id="3784856at2759"/>
<comment type="caution">
    <text evidence="2">The sequence shown here is derived from an EMBL/GenBank/DDBJ whole genome shotgun (WGS) entry which is preliminary data.</text>
</comment>
<evidence type="ECO:0000313" key="2">
    <source>
        <dbReference type="EMBL" id="KAF2444447.1"/>
    </source>
</evidence>
<name>A0A9P4PIA0_9PLEO</name>
<reference evidence="2" key="1">
    <citation type="journal article" date="2020" name="Stud. Mycol.">
        <title>101 Dothideomycetes genomes: a test case for predicting lifestyles and emergence of pathogens.</title>
        <authorList>
            <person name="Haridas S."/>
            <person name="Albert R."/>
            <person name="Binder M."/>
            <person name="Bloem J."/>
            <person name="Labutti K."/>
            <person name="Salamov A."/>
            <person name="Andreopoulos B."/>
            <person name="Baker S."/>
            <person name="Barry K."/>
            <person name="Bills G."/>
            <person name="Bluhm B."/>
            <person name="Cannon C."/>
            <person name="Castanera R."/>
            <person name="Culley D."/>
            <person name="Daum C."/>
            <person name="Ezra D."/>
            <person name="Gonzalez J."/>
            <person name="Henrissat B."/>
            <person name="Kuo A."/>
            <person name="Liang C."/>
            <person name="Lipzen A."/>
            <person name="Lutzoni F."/>
            <person name="Magnuson J."/>
            <person name="Mondo S."/>
            <person name="Nolan M."/>
            <person name="Ohm R."/>
            <person name="Pangilinan J."/>
            <person name="Park H.-J."/>
            <person name="Ramirez L."/>
            <person name="Alfaro M."/>
            <person name="Sun H."/>
            <person name="Tritt A."/>
            <person name="Yoshinaga Y."/>
            <person name="Zwiers L.-H."/>
            <person name="Turgeon B."/>
            <person name="Goodwin S."/>
            <person name="Spatafora J."/>
            <person name="Crous P."/>
            <person name="Grigoriev I."/>
        </authorList>
    </citation>
    <scope>NUCLEOTIDE SEQUENCE</scope>
    <source>
        <strain evidence="2">CBS 690.94</strain>
    </source>
</reference>
<dbReference type="AlphaFoldDB" id="A0A9P4PIA0"/>
<organism evidence="2 3">
    <name type="scientific">Karstenula rhodostoma CBS 690.94</name>
    <dbReference type="NCBI Taxonomy" id="1392251"/>
    <lineage>
        <taxon>Eukaryota</taxon>
        <taxon>Fungi</taxon>
        <taxon>Dikarya</taxon>
        <taxon>Ascomycota</taxon>
        <taxon>Pezizomycotina</taxon>
        <taxon>Dothideomycetes</taxon>
        <taxon>Pleosporomycetidae</taxon>
        <taxon>Pleosporales</taxon>
        <taxon>Massarineae</taxon>
        <taxon>Didymosphaeriaceae</taxon>
        <taxon>Karstenula</taxon>
    </lineage>
</organism>
<dbReference type="Proteomes" id="UP000799764">
    <property type="component" value="Unassembled WGS sequence"/>
</dbReference>
<accession>A0A9P4PIA0</accession>
<keyword evidence="3" id="KW-1185">Reference proteome</keyword>